<evidence type="ECO:0000256" key="1">
    <source>
        <dbReference type="ARBA" id="ARBA00000385"/>
    </source>
</evidence>
<gene>
    <name evidence="5 7" type="primary">truB</name>
    <name evidence="7" type="ORF">AA347_00234</name>
</gene>
<dbReference type="RefSeq" id="WP_066182615.1">
    <property type="nucleotide sequence ID" value="NZ_CP035926.1"/>
</dbReference>
<evidence type="ECO:0000256" key="5">
    <source>
        <dbReference type="HAMAP-Rule" id="MF_01080"/>
    </source>
</evidence>
<proteinExistence type="inferred from homology"/>
<dbReference type="InterPro" id="IPR014780">
    <property type="entry name" value="tRNA_psdUridine_synth_TruB"/>
</dbReference>
<dbReference type="EC" id="5.4.99.25" evidence="5"/>
<evidence type="ECO:0000313" key="8">
    <source>
        <dbReference type="Proteomes" id="UP000092987"/>
    </source>
</evidence>
<evidence type="ECO:0000256" key="4">
    <source>
        <dbReference type="ARBA" id="ARBA00023235"/>
    </source>
</evidence>
<dbReference type="GO" id="GO:0160148">
    <property type="term" value="F:tRNA pseudouridine(55) synthase activity"/>
    <property type="evidence" value="ECO:0007669"/>
    <property type="project" value="UniProtKB-EC"/>
</dbReference>
<dbReference type="EMBL" id="LLKQ01000001">
    <property type="protein sequence ID" value="OCL94795.1"/>
    <property type="molecule type" value="Genomic_DNA"/>
</dbReference>
<sequence length="288" mass="33984">MQKRVYEKYELNKLFVVNKPIFISSNFYLNKFKRLYKNKKAGFSGTLDPFAKGCLIVAFGQYAKLFKYFRKTPKRYRAVIWLGVSSESFDIERVYDIKLEEKLEQSFIEEQLNNLVGDLEYIPPKFSAKRVNGLKAYELARDGIDFELEKSIMKVFDIKFLKYNHPFISFEASVSEGSYIRSLAQIFLEKIKLTGTLSYLERLSEGEFKFQNHKELNPLDFLDLEKNIYTGTKEWLDVGRKISIDYIENKKDGKYIIELDDFFSIIEINSRDVKYLLNKIPKQKVNND</sequence>
<comment type="catalytic activity">
    <reaction evidence="1 5">
        <text>uridine(55) in tRNA = pseudouridine(55) in tRNA</text>
        <dbReference type="Rhea" id="RHEA:42532"/>
        <dbReference type="Rhea" id="RHEA-COMP:10101"/>
        <dbReference type="Rhea" id="RHEA-COMP:10102"/>
        <dbReference type="ChEBI" id="CHEBI:65314"/>
        <dbReference type="ChEBI" id="CHEBI:65315"/>
        <dbReference type="EC" id="5.4.99.25"/>
    </reaction>
</comment>
<dbReference type="NCBIfam" id="TIGR00431">
    <property type="entry name" value="TruB"/>
    <property type="match status" value="1"/>
</dbReference>
<protein>
    <recommendedName>
        <fullName evidence="5">tRNA pseudouridine synthase B</fullName>
        <ecNumber evidence="5">5.4.99.25</ecNumber>
    </recommendedName>
    <alternativeName>
        <fullName evidence="5">tRNA pseudouridine(55) synthase</fullName>
        <shortName evidence="5">Psi55 synthase</shortName>
    </alternativeName>
    <alternativeName>
        <fullName evidence="5">tRNA pseudouridylate synthase</fullName>
    </alternativeName>
    <alternativeName>
        <fullName evidence="5">tRNA-uridine isomerase</fullName>
    </alternativeName>
</protein>
<dbReference type="InterPro" id="IPR020103">
    <property type="entry name" value="PsdUridine_synth_cat_dom_sf"/>
</dbReference>
<dbReference type="Pfam" id="PF01509">
    <property type="entry name" value="TruB_N"/>
    <property type="match status" value="1"/>
</dbReference>
<dbReference type="Proteomes" id="UP000092987">
    <property type="component" value="Unassembled WGS sequence"/>
</dbReference>
<dbReference type="Gene3D" id="3.30.2350.10">
    <property type="entry name" value="Pseudouridine synthase"/>
    <property type="match status" value="1"/>
</dbReference>
<evidence type="ECO:0000259" key="6">
    <source>
        <dbReference type="Pfam" id="PF01509"/>
    </source>
</evidence>
<name>A0A1C7WPN1_9BACT</name>
<comment type="caution">
    <text evidence="7">The sequence shown here is derived from an EMBL/GenBank/DDBJ whole genome shotgun (WGS) entry which is preliminary data.</text>
</comment>
<keyword evidence="8" id="KW-1185">Reference proteome</keyword>
<evidence type="ECO:0000256" key="3">
    <source>
        <dbReference type="ARBA" id="ARBA00022694"/>
    </source>
</evidence>
<evidence type="ECO:0000256" key="2">
    <source>
        <dbReference type="ARBA" id="ARBA00005642"/>
    </source>
</evidence>
<keyword evidence="4 5" id="KW-0413">Isomerase</keyword>
<evidence type="ECO:0000313" key="7">
    <source>
        <dbReference type="EMBL" id="OCL94795.1"/>
    </source>
</evidence>
<dbReference type="PANTHER" id="PTHR13767">
    <property type="entry name" value="TRNA-PSEUDOURIDINE SYNTHASE"/>
    <property type="match status" value="1"/>
</dbReference>
<dbReference type="HAMAP" id="MF_01080">
    <property type="entry name" value="TruB_bact"/>
    <property type="match status" value="1"/>
</dbReference>
<dbReference type="PANTHER" id="PTHR13767:SF2">
    <property type="entry name" value="PSEUDOURIDYLATE SYNTHASE TRUB1"/>
    <property type="match status" value="1"/>
</dbReference>
<feature type="domain" description="Pseudouridine synthase II N-terminal" evidence="6">
    <location>
        <begin position="33"/>
        <end position="180"/>
    </location>
</feature>
<organism evidence="7 8">
    <name type="scientific">Aliarcobacter thereius LMG 24486</name>
    <dbReference type="NCBI Taxonomy" id="1032240"/>
    <lineage>
        <taxon>Bacteria</taxon>
        <taxon>Pseudomonadati</taxon>
        <taxon>Campylobacterota</taxon>
        <taxon>Epsilonproteobacteria</taxon>
        <taxon>Campylobacterales</taxon>
        <taxon>Arcobacteraceae</taxon>
        <taxon>Aliarcobacter</taxon>
    </lineage>
</organism>
<comment type="similarity">
    <text evidence="2 5">Belongs to the pseudouridine synthase TruB family. Type 1 subfamily.</text>
</comment>
<dbReference type="InterPro" id="IPR002501">
    <property type="entry name" value="PsdUridine_synth_N"/>
</dbReference>
<accession>A0A1C7WPN1</accession>
<comment type="function">
    <text evidence="5">Responsible for synthesis of pseudouridine from uracil-55 in the psi GC loop of transfer RNAs.</text>
</comment>
<keyword evidence="3 5" id="KW-0819">tRNA processing</keyword>
<dbReference type="SUPFAM" id="SSF55120">
    <property type="entry name" value="Pseudouridine synthase"/>
    <property type="match status" value="1"/>
</dbReference>
<reference evidence="7 8" key="1">
    <citation type="submission" date="2015-10" db="EMBL/GenBank/DDBJ databases">
        <authorList>
            <person name="Rovetto F.F."/>
            <person name="Cocolin L.L."/>
            <person name="Illeghems K.K."/>
            <person name="Van Nieuwerbuegh F.F."/>
            <person name="Houf K.K."/>
        </authorList>
    </citation>
    <scope>NUCLEOTIDE SEQUENCE [LARGE SCALE GENOMIC DNA]</scope>
    <source>
        <strain evidence="7 8">LMG 24486</strain>
    </source>
</reference>
<feature type="active site" description="Nucleophile" evidence="5">
    <location>
        <position position="48"/>
    </location>
</feature>